<feature type="transmembrane region" description="Helical" evidence="6">
    <location>
        <begin position="273"/>
        <end position="290"/>
    </location>
</feature>
<dbReference type="Gene3D" id="1.20.1250.20">
    <property type="entry name" value="MFS general substrate transporter like domains"/>
    <property type="match status" value="1"/>
</dbReference>
<dbReference type="GO" id="GO:0005886">
    <property type="term" value="C:plasma membrane"/>
    <property type="evidence" value="ECO:0007669"/>
    <property type="project" value="TreeGrafter"/>
</dbReference>
<feature type="transmembrane region" description="Helical" evidence="6">
    <location>
        <begin position="373"/>
        <end position="392"/>
    </location>
</feature>
<keyword evidence="9" id="KW-1185">Reference proteome</keyword>
<feature type="transmembrane region" description="Helical" evidence="6">
    <location>
        <begin position="82"/>
        <end position="100"/>
    </location>
</feature>
<evidence type="ECO:0000259" key="7">
    <source>
        <dbReference type="PROSITE" id="PS50850"/>
    </source>
</evidence>
<feature type="transmembrane region" description="Helical" evidence="6">
    <location>
        <begin position="142"/>
        <end position="162"/>
    </location>
</feature>
<organism evidence="8 9">
    <name type="scientific">Melanomma pulvis-pyrius CBS 109.77</name>
    <dbReference type="NCBI Taxonomy" id="1314802"/>
    <lineage>
        <taxon>Eukaryota</taxon>
        <taxon>Fungi</taxon>
        <taxon>Dikarya</taxon>
        <taxon>Ascomycota</taxon>
        <taxon>Pezizomycotina</taxon>
        <taxon>Dothideomycetes</taxon>
        <taxon>Pleosporomycetidae</taxon>
        <taxon>Pleosporales</taxon>
        <taxon>Melanommataceae</taxon>
        <taxon>Melanomma</taxon>
    </lineage>
</organism>
<feature type="transmembrane region" description="Helical" evidence="6">
    <location>
        <begin position="513"/>
        <end position="533"/>
    </location>
</feature>
<keyword evidence="3 6" id="KW-1133">Transmembrane helix</keyword>
<dbReference type="AlphaFoldDB" id="A0A6A6WXF2"/>
<evidence type="ECO:0000256" key="2">
    <source>
        <dbReference type="ARBA" id="ARBA00022692"/>
    </source>
</evidence>
<keyword evidence="2 6" id="KW-0812">Transmembrane</keyword>
<dbReference type="CDD" id="cd17502">
    <property type="entry name" value="MFS_Azr1_MDR_like"/>
    <property type="match status" value="1"/>
</dbReference>
<feature type="transmembrane region" description="Helical" evidence="6">
    <location>
        <begin position="200"/>
        <end position="222"/>
    </location>
</feature>
<dbReference type="OrthoDB" id="10021397at2759"/>
<dbReference type="PROSITE" id="PS50850">
    <property type="entry name" value="MFS"/>
    <property type="match status" value="1"/>
</dbReference>
<evidence type="ECO:0000256" key="1">
    <source>
        <dbReference type="ARBA" id="ARBA00004141"/>
    </source>
</evidence>
<feature type="transmembrane region" description="Helical" evidence="6">
    <location>
        <begin position="347"/>
        <end position="367"/>
    </location>
</feature>
<evidence type="ECO:0000256" key="6">
    <source>
        <dbReference type="SAM" id="Phobius"/>
    </source>
</evidence>
<proteinExistence type="predicted"/>
<dbReference type="Pfam" id="PF07690">
    <property type="entry name" value="MFS_1"/>
    <property type="match status" value="1"/>
</dbReference>
<sequence length="562" mass="60883">MEKQPTPPSSLKGSHTSLRDSSPKPTPQNDEHQESFVYPSNGKLWLVMCSLYISIFLIALDKTILATAVPRITDAFNSLSDIGWYGSSYMLTLCAFQLLWGRIYTFYSPKPVFLSAILVFEIGSAVCGAAPSSIAFILGRSIAGLGSAGMMNGAIVITMHTVPLAKRPMFQGLIGAVFGVASVVGPLLGGVFTESVSWRWCFYINLPCGAVAIAILVLVLQLPARKDEERLTLVQQFWKMDPMGTVVFLPAVVCLILALQWGGTTYEWSSWRIILLLVLFPILLLIFLVIQVRSPETATLPMRILLQRTIFASFIYSFFSQGSMLVTTYFIPLFFQALKNFSPISSGLATLPSILSLVIGIILAGGLVQRFGYPAPFMIVSAVLSSIGAGLITTWKIEVGKNMWIGYQVLFGFGMGLGMQQATMSAQVVLPRVDAPTGVSLMVFGQNLGGAVFISVAQNVFTDALASKLSAIPGVNLDKAMIVQMGATKIKEMVPMELLQVVLQSYRAAIRNAFYVGLAMACVSMVGAVAVEWRSVKGGEKMGNEIKAEEKAGNKADEKDIV</sequence>
<dbReference type="PANTHER" id="PTHR23501:SF201">
    <property type="entry name" value="MFS AFLATOXIN EFFLUX PUMP"/>
    <property type="match status" value="1"/>
</dbReference>
<feature type="domain" description="Major facilitator superfamily (MFS) profile" evidence="7">
    <location>
        <begin position="47"/>
        <end position="536"/>
    </location>
</feature>
<name>A0A6A6WXF2_9PLEO</name>
<feature type="transmembrane region" description="Helical" evidence="6">
    <location>
        <begin position="112"/>
        <end position="130"/>
    </location>
</feature>
<dbReference type="Gene3D" id="1.20.1720.10">
    <property type="entry name" value="Multidrug resistance protein D"/>
    <property type="match status" value="1"/>
</dbReference>
<feature type="transmembrane region" description="Helical" evidence="6">
    <location>
        <begin position="168"/>
        <end position="188"/>
    </location>
</feature>
<dbReference type="SUPFAM" id="SSF103473">
    <property type="entry name" value="MFS general substrate transporter"/>
    <property type="match status" value="1"/>
</dbReference>
<keyword evidence="4 6" id="KW-0472">Membrane</keyword>
<dbReference type="FunFam" id="1.20.1720.10:FF:000012">
    <property type="entry name" value="MFS toxin efflux pump (AflT)"/>
    <property type="match status" value="1"/>
</dbReference>
<dbReference type="GO" id="GO:0022857">
    <property type="term" value="F:transmembrane transporter activity"/>
    <property type="evidence" value="ECO:0007669"/>
    <property type="project" value="InterPro"/>
</dbReference>
<comment type="subcellular location">
    <subcellularLocation>
        <location evidence="1">Membrane</location>
        <topology evidence="1">Multi-pass membrane protein</topology>
    </subcellularLocation>
</comment>
<feature type="transmembrane region" description="Helical" evidence="6">
    <location>
        <begin position="404"/>
        <end position="422"/>
    </location>
</feature>
<feature type="region of interest" description="Disordered" evidence="5">
    <location>
        <begin position="1"/>
        <end position="35"/>
    </location>
</feature>
<dbReference type="Proteomes" id="UP000799757">
    <property type="component" value="Unassembled WGS sequence"/>
</dbReference>
<dbReference type="EMBL" id="MU002204">
    <property type="protein sequence ID" value="KAF2788574.1"/>
    <property type="molecule type" value="Genomic_DNA"/>
</dbReference>
<accession>A0A6A6WXF2</accession>
<feature type="transmembrane region" description="Helical" evidence="6">
    <location>
        <begin position="310"/>
        <end position="335"/>
    </location>
</feature>
<dbReference type="InterPro" id="IPR036259">
    <property type="entry name" value="MFS_trans_sf"/>
</dbReference>
<evidence type="ECO:0000256" key="4">
    <source>
        <dbReference type="ARBA" id="ARBA00023136"/>
    </source>
</evidence>
<evidence type="ECO:0000256" key="5">
    <source>
        <dbReference type="SAM" id="MobiDB-lite"/>
    </source>
</evidence>
<dbReference type="InterPro" id="IPR011701">
    <property type="entry name" value="MFS"/>
</dbReference>
<reference evidence="8" key="1">
    <citation type="journal article" date="2020" name="Stud. Mycol.">
        <title>101 Dothideomycetes genomes: a test case for predicting lifestyles and emergence of pathogens.</title>
        <authorList>
            <person name="Haridas S."/>
            <person name="Albert R."/>
            <person name="Binder M."/>
            <person name="Bloem J."/>
            <person name="Labutti K."/>
            <person name="Salamov A."/>
            <person name="Andreopoulos B."/>
            <person name="Baker S."/>
            <person name="Barry K."/>
            <person name="Bills G."/>
            <person name="Bluhm B."/>
            <person name="Cannon C."/>
            <person name="Castanera R."/>
            <person name="Culley D."/>
            <person name="Daum C."/>
            <person name="Ezra D."/>
            <person name="Gonzalez J."/>
            <person name="Henrissat B."/>
            <person name="Kuo A."/>
            <person name="Liang C."/>
            <person name="Lipzen A."/>
            <person name="Lutzoni F."/>
            <person name="Magnuson J."/>
            <person name="Mondo S."/>
            <person name="Nolan M."/>
            <person name="Ohm R."/>
            <person name="Pangilinan J."/>
            <person name="Park H.-J."/>
            <person name="Ramirez L."/>
            <person name="Alfaro M."/>
            <person name="Sun H."/>
            <person name="Tritt A."/>
            <person name="Yoshinaga Y."/>
            <person name="Zwiers L.-H."/>
            <person name="Turgeon B."/>
            <person name="Goodwin S."/>
            <person name="Spatafora J."/>
            <person name="Crous P."/>
            <person name="Grigoriev I."/>
        </authorList>
    </citation>
    <scope>NUCLEOTIDE SEQUENCE</scope>
    <source>
        <strain evidence="8">CBS 109.77</strain>
    </source>
</reference>
<feature type="transmembrane region" description="Helical" evidence="6">
    <location>
        <begin position="44"/>
        <end position="61"/>
    </location>
</feature>
<dbReference type="InterPro" id="IPR020846">
    <property type="entry name" value="MFS_dom"/>
</dbReference>
<evidence type="ECO:0000313" key="9">
    <source>
        <dbReference type="Proteomes" id="UP000799757"/>
    </source>
</evidence>
<evidence type="ECO:0000256" key="3">
    <source>
        <dbReference type="ARBA" id="ARBA00022989"/>
    </source>
</evidence>
<dbReference type="PANTHER" id="PTHR23501">
    <property type="entry name" value="MAJOR FACILITATOR SUPERFAMILY"/>
    <property type="match status" value="1"/>
</dbReference>
<feature type="transmembrane region" description="Helical" evidence="6">
    <location>
        <begin position="242"/>
        <end position="261"/>
    </location>
</feature>
<dbReference type="FunFam" id="1.20.1250.20:FF:000196">
    <property type="entry name" value="MFS toxin efflux pump (AflT)"/>
    <property type="match status" value="1"/>
</dbReference>
<protein>
    <submittedName>
        <fullName evidence="8">MFS general substrate transporter</fullName>
    </submittedName>
</protein>
<evidence type="ECO:0000313" key="8">
    <source>
        <dbReference type="EMBL" id="KAF2788574.1"/>
    </source>
</evidence>
<gene>
    <name evidence="8" type="ORF">K505DRAFT_378804</name>
</gene>